<evidence type="ECO:0000256" key="6">
    <source>
        <dbReference type="ARBA" id="ARBA00022703"/>
    </source>
</evidence>
<dbReference type="GO" id="GO:0020037">
    <property type="term" value="F:heme binding"/>
    <property type="evidence" value="ECO:0007669"/>
    <property type="project" value="InterPro"/>
</dbReference>
<evidence type="ECO:0000256" key="5">
    <source>
        <dbReference type="ARBA" id="ARBA00022617"/>
    </source>
</evidence>
<dbReference type="GO" id="GO:0006915">
    <property type="term" value="P:apoptotic process"/>
    <property type="evidence" value="ECO:0007669"/>
    <property type="project" value="UniProtKB-KW"/>
</dbReference>
<dbReference type="Proteomes" id="UP000308365">
    <property type="component" value="Unassembled WGS sequence"/>
</dbReference>
<comment type="function">
    <text evidence="11">Plays a role in apoptosis. Suppression of the anti-apoptotic members or activation of the pro-apoptotic members of the Bcl-2 family leads to altered mitochondrial membrane permeability resulting in release of cytochrome c into the cytosol. Binding of cytochrome c to Apaf-1 triggers the activation of caspase-9, which then accelerates apoptosis by activating other caspases.</text>
</comment>
<evidence type="ECO:0000256" key="10">
    <source>
        <dbReference type="ARBA" id="ARBA00023004"/>
    </source>
</evidence>
<dbReference type="SUPFAM" id="SSF46626">
    <property type="entry name" value="Cytochrome c"/>
    <property type="match status" value="1"/>
</dbReference>
<organism evidence="15 16">
    <name type="scientific">Monodon monoceros</name>
    <name type="common">Narwhal</name>
    <name type="synonym">Ceratodon monodon</name>
    <dbReference type="NCBI Taxonomy" id="40151"/>
    <lineage>
        <taxon>Eukaryota</taxon>
        <taxon>Metazoa</taxon>
        <taxon>Chordata</taxon>
        <taxon>Craniata</taxon>
        <taxon>Vertebrata</taxon>
        <taxon>Euteleostomi</taxon>
        <taxon>Mammalia</taxon>
        <taxon>Eutheria</taxon>
        <taxon>Laurasiatheria</taxon>
        <taxon>Artiodactyla</taxon>
        <taxon>Whippomorpha</taxon>
        <taxon>Cetacea</taxon>
        <taxon>Odontoceti</taxon>
        <taxon>Monodontidae</taxon>
        <taxon>Monodon</taxon>
    </lineage>
</organism>
<dbReference type="PRINTS" id="PR00604">
    <property type="entry name" value="CYTCHRMECIAB"/>
</dbReference>
<evidence type="ECO:0000256" key="7">
    <source>
        <dbReference type="ARBA" id="ARBA00022723"/>
    </source>
</evidence>
<dbReference type="GO" id="GO:0002058">
    <property type="term" value="F:uracil binding"/>
    <property type="evidence" value="ECO:0007669"/>
    <property type="project" value="TreeGrafter"/>
</dbReference>
<dbReference type="InterPro" id="IPR036909">
    <property type="entry name" value="Cyt_c-like_dom_sf"/>
</dbReference>
<evidence type="ECO:0000313" key="15">
    <source>
        <dbReference type="EMBL" id="TKC44625.1"/>
    </source>
</evidence>
<reference evidence="16" key="1">
    <citation type="journal article" date="2019" name="IScience">
        <title>Narwhal Genome Reveals Long-Term Low Genetic Diversity despite Current Large Abundance Size.</title>
        <authorList>
            <person name="Westbury M.V."/>
            <person name="Petersen B."/>
            <person name="Garde E."/>
            <person name="Heide-Jorgensen M.P."/>
            <person name="Lorenzen E.D."/>
        </authorList>
    </citation>
    <scope>NUCLEOTIDE SEQUENCE [LARGE SCALE GENOMIC DNA]</scope>
</reference>
<evidence type="ECO:0000256" key="8">
    <source>
        <dbReference type="ARBA" id="ARBA00022982"/>
    </source>
</evidence>
<keyword evidence="4 13" id="KW-0813">Transport</keyword>
<dbReference type="PANTHER" id="PTHR43073:SF2">
    <property type="entry name" value="DIHYDROPYRIMIDINE DEHYDROGENASE [NADP(+)]"/>
    <property type="match status" value="1"/>
</dbReference>
<dbReference type="Gene3D" id="1.10.760.10">
    <property type="entry name" value="Cytochrome c-like domain"/>
    <property type="match status" value="2"/>
</dbReference>
<dbReference type="GO" id="GO:0051536">
    <property type="term" value="F:iron-sulfur cluster binding"/>
    <property type="evidence" value="ECO:0007669"/>
    <property type="project" value="InterPro"/>
</dbReference>
<keyword evidence="10 12" id="KW-0408">Iron</keyword>
<dbReference type="PANTHER" id="PTHR43073">
    <property type="entry name" value="DIHYDROPYRIMIDINE DEHYDROGENASE [NADP(+)]"/>
    <property type="match status" value="1"/>
</dbReference>
<dbReference type="GO" id="GO:0046872">
    <property type="term" value="F:metal ion binding"/>
    <property type="evidence" value="ECO:0007669"/>
    <property type="project" value="UniProtKB-KW"/>
</dbReference>
<evidence type="ECO:0000256" key="9">
    <source>
        <dbReference type="ARBA" id="ARBA00023002"/>
    </source>
</evidence>
<proteinExistence type="inferred from homology"/>
<keyword evidence="9" id="KW-0560">Oxidoreductase</keyword>
<dbReference type="InterPro" id="IPR009056">
    <property type="entry name" value="Cyt_c-like_dom"/>
</dbReference>
<sequence length="246" mass="27581">ALGQAVALLSGWSLRTRVGFVCRRLQALGNAMASVLSKDVVDIESILALNPRTQSHATLHSTLAKKLAKKHWKRNPDKNCFNCEKLENNFDDIKHTTLGERGALREAMRAGRSACEREPLSRARRKNDLIMGDVEKGKKIFVQKCAQCHTVEKGGKHKTGPNLRVLFGRKTGQAVGETLMEYVENPKKYIPGTKMIFAGIKKKGERADLIAYLKKATNDISEIPQFRLPYHVVNFEIELMKDLGVK</sequence>
<gene>
    <name evidence="15" type="ORF">EI555_006364</name>
</gene>
<feature type="domain" description="Cytochrome c" evidence="14">
    <location>
        <begin position="132"/>
        <end position="217"/>
    </location>
</feature>
<comment type="caution">
    <text evidence="15">The sequence shown here is derived from an EMBL/GenBank/DDBJ whole genome shotgun (WGS) entry which is preliminary data.</text>
</comment>
<evidence type="ECO:0000256" key="12">
    <source>
        <dbReference type="PROSITE-ProRule" id="PRU00433"/>
    </source>
</evidence>
<dbReference type="PROSITE" id="PS51007">
    <property type="entry name" value="CYTC"/>
    <property type="match status" value="1"/>
</dbReference>
<dbReference type="SUPFAM" id="SSF46548">
    <property type="entry name" value="alpha-helical ferredoxin"/>
    <property type="match status" value="1"/>
</dbReference>
<evidence type="ECO:0000256" key="3">
    <source>
        <dbReference type="ARBA" id="ARBA00006488"/>
    </source>
</evidence>
<dbReference type="Gene3D" id="1.10.1060.10">
    <property type="entry name" value="Alpha-helical ferredoxin"/>
    <property type="match status" value="1"/>
</dbReference>
<keyword evidence="13" id="KW-0679">Respiratory chain</keyword>
<keyword evidence="7 12" id="KW-0479">Metal-binding</keyword>
<keyword evidence="5 12" id="KW-0349">Heme</keyword>
<name>A0A4U1F5I2_MONMO</name>
<keyword evidence="13" id="KW-0496">Mitochondrion</keyword>
<dbReference type="Pfam" id="PF00034">
    <property type="entry name" value="Cytochrom_C"/>
    <property type="match status" value="1"/>
</dbReference>
<feature type="non-terminal residue" evidence="15">
    <location>
        <position position="1"/>
    </location>
</feature>
<dbReference type="GO" id="GO:0017113">
    <property type="term" value="F:dihydropyrimidine dehydrogenase (NADP+) activity"/>
    <property type="evidence" value="ECO:0007669"/>
    <property type="project" value="TreeGrafter"/>
</dbReference>
<evidence type="ECO:0000256" key="1">
    <source>
        <dbReference type="ARBA" id="ARBA00002555"/>
    </source>
</evidence>
<protein>
    <recommendedName>
        <fullName evidence="14">Cytochrome c domain-containing protein</fullName>
    </recommendedName>
</protein>
<comment type="function">
    <text evidence="1 13">Electron carrier protein. The oxidized form of the cytochrome c heme group can accept an electron from the heme group of the cytochrome c1 subunit of cytochrome reductase. Cytochrome c then transfers this electron to the cytochrome oxidase complex, the final protein carrier in the mitochondrial electron-transport chain.</text>
</comment>
<keyword evidence="6" id="KW-0053">Apoptosis</keyword>
<dbReference type="GO" id="GO:0006212">
    <property type="term" value="P:uracil catabolic process"/>
    <property type="evidence" value="ECO:0007669"/>
    <property type="project" value="TreeGrafter"/>
</dbReference>
<accession>A0A4U1F5I2</accession>
<comment type="PTM">
    <text evidence="13">Binds 1 heme group per subunit.</text>
</comment>
<dbReference type="GO" id="GO:0005829">
    <property type="term" value="C:cytosol"/>
    <property type="evidence" value="ECO:0007669"/>
    <property type="project" value="TreeGrafter"/>
</dbReference>
<comment type="subcellular location">
    <subcellularLocation>
        <location evidence="2">Mitochondrion intermembrane space</location>
    </subcellularLocation>
</comment>
<evidence type="ECO:0000313" key="16">
    <source>
        <dbReference type="Proteomes" id="UP000308365"/>
    </source>
</evidence>
<dbReference type="InterPro" id="IPR009051">
    <property type="entry name" value="Helical_ferredxn"/>
</dbReference>
<evidence type="ECO:0000256" key="11">
    <source>
        <dbReference type="ARBA" id="ARBA00025038"/>
    </source>
</evidence>
<evidence type="ECO:0000256" key="4">
    <source>
        <dbReference type="ARBA" id="ARBA00022448"/>
    </source>
</evidence>
<evidence type="ECO:0000256" key="2">
    <source>
        <dbReference type="ARBA" id="ARBA00004569"/>
    </source>
</evidence>
<dbReference type="GO" id="GO:0050661">
    <property type="term" value="F:NADP binding"/>
    <property type="evidence" value="ECO:0007669"/>
    <property type="project" value="TreeGrafter"/>
</dbReference>
<dbReference type="InterPro" id="IPR002327">
    <property type="entry name" value="Cyt_c_1A/1B"/>
</dbReference>
<evidence type="ECO:0000259" key="14">
    <source>
        <dbReference type="PROSITE" id="PS51007"/>
    </source>
</evidence>
<keyword evidence="8 13" id="KW-0249">Electron transport</keyword>
<dbReference type="EMBL" id="RWIC01000383">
    <property type="protein sequence ID" value="TKC44625.1"/>
    <property type="molecule type" value="Genomic_DNA"/>
</dbReference>
<feature type="non-terminal residue" evidence="15">
    <location>
        <position position="246"/>
    </location>
</feature>
<dbReference type="AlphaFoldDB" id="A0A4U1F5I2"/>
<dbReference type="GO" id="GO:0006210">
    <property type="term" value="P:thymine catabolic process"/>
    <property type="evidence" value="ECO:0007669"/>
    <property type="project" value="TreeGrafter"/>
</dbReference>
<dbReference type="GO" id="GO:0005758">
    <property type="term" value="C:mitochondrial intermembrane space"/>
    <property type="evidence" value="ECO:0007669"/>
    <property type="project" value="UniProtKB-SubCell"/>
</dbReference>
<dbReference type="GO" id="GO:0009055">
    <property type="term" value="F:electron transfer activity"/>
    <property type="evidence" value="ECO:0007669"/>
    <property type="project" value="InterPro"/>
</dbReference>
<comment type="similarity">
    <text evidence="3">Belongs to the cytochrome c family.</text>
</comment>
<evidence type="ECO:0000256" key="13">
    <source>
        <dbReference type="RuleBase" id="RU004427"/>
    </source>
</evidence>